<feature type="compositionally biased region" description="Low complexity" evidence="5">
    <location>
        <begin position="258"/>
        <end position="272"/>
    </location>
</feature>
<dbReference type="SUPFAM" id="SSF160897">
    <property type="entry name" value="Taf5 N-terminal domain-like"/>
    <property type="match status" value="1"/>
</dbReference>
<proteinExistence type="predicted"/>
<keyword evidence="7" id="KW-0396">Initiation factor</keyword>
<dbReference type="OrthoDB" id="313415at2759"/>
<name>A0A078B4Q8_STYLE</name>
<dbReference type="GO" id="GO:0005669">
    <property type="term" value="C:transcription factor TFIID complex"/>
    <property type="evidence" value="ECO:0007669"/>
    <property type="project" value="TreeGrafter"/>
</dbReference>
<dbReference type="GO" id="GO:0016251">
    <property type="term" value="F:RNA polymerase II general transcription initiation factor activity"/>
    <property type="evidence" value="ECO:0007669"/>
    <property type="project" value="TreeGrafter"/>
</dbReference>
<dbReference type="InterPro" id="IPR015943">
    <property type="entry name" value="WD40/YVTN_repeat-like_dom_sf"/>
</dbReference>
<dbReference type="PROSITE" id="PS50294">
    <property type="entry name" value="WD_REPEATS_REGION"/>
    <property type="match status" value="1"/>
</dbReference>
<dbReference type="PROSITE" id="PS50222">
    <property type="entry name" value="EF_HAND_2"/>
    <property type="match status" value="2"/>
</dbReference>
<dbReference type="Gene3D" id="2.130.10.10">
    <property type="entry name" value="YVTN repeat-like/Quinoprotein amine dehydrogenase"/>
    <property type="match status" value="1"/>
</dbReference>
<keyword evidence="2" id="KW-0106">Calcium</keyword>
<dbReference type="PANTHER" id="PTHR19879:SF1">
    <property type="entry name" value="CANNONBALL-RELATED"/>
    <property type="match status" value="1"/>
</dbReference>
<keyword evidence="8" id="KW-1185">Reference proteome</keyword>
<dbReference type="SMART" id="SM00054">
    <property type="entry name" value="EFh"/>
    <property type="match status" value="2"/>
</dbReference>
<feature type="repeat" description="WD" evidence="4">
    <location>
        <begin position="465"/>
        <end position="506"/>
    </location>
</feature>
<comment type="subcellular location">
    <subcellularLocation>
        <location evidence="1">Nucleus</location>
    </subcellularLocation>
</comment>
<dbReference type="InterPro" id="IPR036322">
    <property type="entry name" value="WD40_repeat_dom_sf"/>
</dbReference>
<dbReference type="InterPro" id="IPR018247">
    <property type="entry name" value="EF_Hand_1_Ca_BS"/>
</dbReference>
<dbReference type="InterPro" id="IPR002048">
    <property type="entry name" value="EF_hand_dom"/>
</dbReference>
<evidence type="ECO:0000256" key="3">
    <source>
        <dbReference type="ARBA" id="ARBA00023242"/>
    </source>
</evidence>
<keyword evidence="4" id="KW-0853">WD repeat</keyword>
<dbReference type="Pfam" id="PF00400">
    <property type="entry name" value="WD40"/>
    <property type="match status" value="3"/>
</dbReference>
<evidence type="ECO:0000256" key="2">
    <source>
        <dbReference type="ARBA" id="ARBA00022837"/>
    </source>
</evidence>
<dbReference type="GO" id="GO:0006367">
    <property type="term" value="P:transcription initiation at RNA polymerase II promoter"/>
    <property type="evidence" value="ECO:0007669"/>
    <property type="project" value="TreeGrafter"/>
</dbReference>
<dbReference type="Pfam" id="PF13499">
    <property type="entry name" value="EF-hand_7"/>
    <property type="match status" value="1"/>
</dbReference>
<dbReference type="SUPFAM" id="SSF50978">
    <property type="entry name" value="WD40 repeat-like"/>
    <property type="match status" value="1"/>
</dbReference>
<keyword evidence="3" id="KW-0539">Nucleus</keyword>
<dbReference type="EMBL" id="CCKQ01017513">
    <property type="protein sequence ID" value="CDW89409.1"/>
    <property type="molecule type" value="Genomic_DNA"/>
</dbReference>
<dbReference type="GO" id="GO:0003743">
    <property type="term" value="F:translation initiation factor activity"/>
    <property type="evidence" value="ECO:0007669"/>
    <property type="project" value="UniProtKB-KW"/>
</dbReference>
<dbReference type="InterPro" id="IPR011992">
    <property type="entry name" value="EF-hand-dom_pair"/>
</dbReference>
<dbReference type="GO" id="GO:0005509">
    <property type="term" value="F:calcium ion binding"/>
    <property type="evidence" value="ECO:0007669"/>
    <property type="project" value="InterPro"/>
</dbReference>
<dbReference type="CDD" id="cd08044">
    <property type="entry name" value="TAF5_NTD2"/>
    <property type="match status" value="1"/>
</dbReference>
<evidence type="ECO:0000313" key="8">
    <source>
        <dbReference type="Proteomes" id="UP000039865"/>
    </source>
</evidence>
<dbReference type="InterPro" id="IPR037264">
    <property type="entry name" value="TFIID_NTD2_sf"/>
</dbReference>
<dbReference type="Pfam" id="PF04494">
    <property type="entry name" value="TFIID_NTD2"/>
    <property type="match status" value="1"/>
</dbReference>
<dbReference type="CDD" id="cd00051">
    <property type="entry name" value="EFh"/>
    <property type="match status" value="1"/>
</dbReference>
<organism evidence="7 8">
    <name type="scientific">Stylonychia lemnae</name>
    <name type="common">Ciliate</name>
    <dbReference type="NCBI Taxonomy" id="5949"/>
    <lineage>
        <taxon>Eukaryota</taxon>
        <taxon>Sar</taxon>
        <taxon>Alveolata</taxon>
        <taxon>Ciliophora</taxon>
        <taxon>Intramacronucleata</taxon>
        <taxon>Spirotrichea</taxon>
        <taxon>Stichotrichia</taxon>
        <taxon>Sporadotrichida</taxon>
        <taxon>Oxytrichidae</taxon>
        <taxon>Stylonychinae</taxon>
        <taxon>Stylonychia</taxon>
    </lineage>
</organism>
<dbReference type="PROSITE" id="PS50082">
    <property type="entry name" value="WD_REPEATS_2"/>
    <property type="match status" value="1"/>
</dbReference>
<reference evidence="7 8" key="1">
    <citation type="submission" date="2014-06" db="EMBL/GenBank/DDBJ databases">
        <authorList>
            <person name="Swart Estienne"/>
        </authorList>
    </citation>
    <scope>NUCLEOTIDE SEQUENCE [LARGE SCALE GENOMIC DNA]</scope>
    <source>
        <strain evidence="7 8">130c</strain>
    </source>
</reference>
<dbReference type="SMART" id="SM00320">
    <property type="entry name" value="WD40"/>
    <property type="match status" value="5"/>
</dbReference>
<evidence type="ECO:0000256" key="1">
    <source>
        <dbReference type="ARBA" id="ARBA00004123"/>
    </source>
</evidence>
<feature type="domain" description="EF-hand" evidence="6">
    <location>
        <begin position="658"/>
        <end position="693"/>
    </location>
</feature>
<feature type="domain" description="EF-hand" evidence="6">
    <location>
        <begin position="699"/>
        <end position="734"/>
    </location>
</feature>
<dbReference type="InterPro" id="IPR001680">
    <property type="entry name" value="WD40_rpt"/>
</dbReference>
<dbReference type="SUPFAM" id="SSF47473">
    <property type="entry name" value="EF-hand"/>
    <property type="match status" value="1"/>
</dbReference>
<dbReference type="OMA" id="HNHPVWD"/>
<dbReference type="InterPro" id="IPR007582">
    <property type="entry name" value="TFIID_NTD2"/>
</dbReference>
<gene>
    <name evidence="7" type="primary">Contig6257.g6691</name>
    <name evidence="7" type="ORF">STYLEM_18542</name>
</gene>
<evidence type="ECO:0000259" key="6">
    <source>
        <dbReference type="PROSITE" id="PS50222"/>
    </source>
</evidence>
<dbReference type="AlphaFoldDB" id="A0A078B4Q8"/>
<evidence type="ECO:0000256" key="4">
    <source>
        <dbReference type="PROSITE-ProRule" id="PRU00221"/>
    </source>
</evidence>
<dbReference type="Proteomes" id="UP000039865">
    <property type="component" value="Unassembled WGS sequence"/>
</dbReference>
<dbReference type="PROSITE" id="PS00018">
    <property type="entry name" value="EF_HAND_1"/>
    <property type="match status" value="1"/>
</dbReference>
<dbReference type="Gene3D" id="1.25.40.500">
    <property type="entry name" value="TFIID subunit TAF5, NTD2 domain"/>
    <property type="match status" value="1"/>
</dbReference>
<evidence type="ECO:0000256" key="5">
    <source>
        <dbReference type="SAM" id="MobiDB-lite"/>
    </source>
</evidence>
<evidence type="ECO:0000313" key="7">
    <source>
        <dbReference type="EMBL" id="CDW89409.1"/>
    </source>
</evidence>
<dbReference type="Gene3D" id="1.10.238.10">
    <property type="entry name" value="EF-hand"/>
    <property type="match status" value="1"/>
</dbReference>
<protein>
    <submittedName>
        <fullName evidence="7">Transcription initiation factor tfiid subunit 5-like</fullName>
    </submittedName>
</protein>
<feature type="region of interest" description="Disordered" evidence="5">
    <location>
        <begin position="250"/>
        <end position="272"/>
    </location>
</feature>
<accession>A0A078B4Q8</accession>
<dbReference type="PANTHER" id="PTHR19879">
    <property type="entry name" value="TRANSCRIPTION INITIATION FACTOR TFIID"/>
    <property type="match status" value="1"/>
</dbReference>
<dbReference type="InParanoid" id="A0A078B4Q8"/>
<sequence length="752" mass="85154">MELKGEKQLSQKIRDKFGAEQDETTEALQQSGDFASHSLNNIMGFAMTANALFGGGGGAHGSTMQAVFNGDSPDHYTESFKLLKKYIDQSLDQYKEDLMNVLFPIFSHLFLNMIQAQYYEQAKHFFNEEKGQFMMKQSEELNILEQVDSVAKLSIPEVQNFLNNKFLVKMSVYASQLLMHYVKLNQFILIMQILNQNVTFQLSGEKTIVDLNGLTSYLISDSVQEINKTELLLGKLPHFSPEYAIQNQQMPASVSDPNQATPANQSQQNASQQAADQLQQKVTIITSHLKSIQKLKKQVQNIMTEPSTLIPSRLLTAITLSQSGNLMACGYQDSMIKVFILDSEQYEAVTIQDVRMEQFEKQNGLQNPNNPGINIQLAQRRKMVNPQTQTLNIKDLRSDMEEKKSQKEYVLYGHSGPVYGLTILLDDKSMLSCSFDTSRYYFASCSNDRTAKLWQIKQHVPIRIFVGHLSDVEAIEFHPNVHYLATGSSDKQIRLWSCLSGECVRILLTIPGTVRSLKFSKSGNHLISGNEYGQLVIFDINKAVPLEIIQTCQTKAIWSIDVSWDDQMIAIGTEDATIELYSLNKILSQQGKSEYQGQVQRIPGKSSSTSFIKSFKTKTNGILLTQFTWRNFLYTAGCFEKKSNLLKILEIILAQQDKIKIVSDLAFDAVDLDGSGFLEKNELAEVMKNVAYEMKVKPPTDGDIDAVLRELDEDYDEKVSKDEFVQLIIQVMRKMLESEEDLQKQINSQVKK</sequence>
<keyword evidence="7" id="KW-0648">Protein biosynthesis</keyword>